<protein>
    <submittedName>
        <fullName evidence="1">Uncharacterized protein</fullName>
    </submittedName>
</protein>
<dbReference type="Proteomes" id="UP000287651">
    <property type="component" value="Unassembled WGS sequence"/>
</dbReference>
<accession>A0A426Y3T0</accession>
<dbReference type="EMBL" id="AMZH03015202">
    <property type="protein sequence ID" value="RRT46438.1"/>
    <property type="molecule type" value="Genomic_DNA"/>
</dbReference>
<dbReference type="AlphaFoldDB" id="A0A426Y3T0"/>
<comment type="caution">
    <text evidence="1">The sequence shown here is derived from an EMBL/GenBank/DDBJ whole genome shotgun (WGS) entry which is preliminary data.</text>
</comment>
<evidence type="ECO:0000313" key="2">
    <source>
        <dbReference type="Proteomes" id="UP000287651"/>
    </source>
</evidence>
<sequence>MGDRGCYFDSGDYQSMEAGDGQQPIDSVGGGRPSQSFSPGVLEALDLGDFEVLETMKVLILSSSSKVIERVATLTGVIVSLGCPVLEISSGLLHGHKLSLPRSCRHPRSVEATVASAVSFFSSSPHWIRGFEESFLPDLEEDLNLSGVERNVGEPRNDLLGSLRPLPWEPRRWAARGLSS</sequence>
<name>A0A426Y3T0_ENSVE</name>
<evidence type="ECO:0000313" key="1">
    <source>
        <dbReference type="EMBL" id="RRT46438.1"/>
    </source>
</evidence>
<gene>
    <name evidence="1" type="ORF">B296_00047398</name>
</gene>
<proteinExistence type="predicted"/>
<organism evidence="1 2">
    <name type="scientific">Ensete ventricosum</name>
    <name type="common">Abyssinian banana</name>
    <name type="synonym">Musa ensete</name>
    <dbReference type="NCBI Taxonomy" id="4639"/>
    <lineage>
        <taxon>Eukaryota</taxon>
        <taxon>Viridiplantae</taxon>
        <taxon>Streptophyta</taxon>
        <taxon>Embryophyta</taxon>
        <taxon>Tracheophyta</taxon>
        <taxon>Spermatophyta</taxon>
        <taxon>Magnoliopsida</taxon>
        <taxon>Liliopsida</taxon>
        <taxon>Zingiberales</taxon>
        <taxon>Musaceae</taxon>
        <taxon>Ensete</taxon>
    </lineage>
</organism>
<reference evidence="1 2" key="1">
    <citation type="journal article" date="2014" name="Agronomy (Basel)">
        <title>A Draft Genome Sequence for Ensete ventricosum, the Drought-Tolerant Tree Against Hunger.</title>
        <authorList>
            <person name="Harrison J."/>
            <person name="Moore K.A."/>
            <person name="Paszkiewicz K."/>
            <person name="Jones T."/>
            <person name="Grant M."/>
            <person name="Ambacheew D."/>
            <person name="Muzemil S."/>
            <person name="Studholme D.J."/>
        </authorList>
    </citation>
    <scope>NUCLEOTIDE SEQUENCE [LARGE SCALE GENOMIC DNA]</scope>
</reference>